<keyword evidence="8" id="KW-1133">Transmembrane helix</keyword>
<dbReference type="Pfam" id="PF01580">
    <property type="entry name" value="FtsK_SpoIIIE"/>
    <property type="match status" value="1"/>
</dbReference>
<comment type="similarity">
    <text evidence="1">Belongs to the FtsK/SpoIIIE/SftA family.</text>
</comment>
<evidence type="ECO:0000256" key="1">
    <source>
        <dbReference type="ARBA" id="ARBA00006474"/>
    </source>
</evidence>
<comment type="caution">
    <text evidence="10">The sequence shown here is derived from an EMBL/GenBank/DDBJ whole genome shotgun (WGS) entry which is preliminary data.</text>
</comment>
<dbReference type="SMART" id="SM00843">
    <property type="entry name" value="Ftsk_gamma"/>
    <property type="match status" value="1"/>
</dbReference>
<evidence type="ECO:0000256" key="6">
    <source>
        <dbReference type="PROSITE-ProRule" id="PRU00289"/>
    </source>
</evidence>
<feature type="domain" description="FtsK" evidence="9">
    <location>
        <begin position="484"/>
        <end position="682"/>
    </location>
</feature>
<dbReference type="InterPro" id="IPR036388">
    <property type="entry name" value="WH-like_DNA-bd_sf"/>
</dbReference>
<dbReference type="SUPFAM" id="SSF52540">
    <property type="entry name" value="P-loop containing nucleoside triphosphate hydrolases"/>
    <property type="match status" value="1"/>
</dbReference>
<keyword evidence="8" id="KW-0812">Transmembrane</keyword>
<dbReference type="PANTHER" id="PTHR22683:SF41">
    <property type="entry name" value="DNA TRANSLOCASE FTSK"/>
    <property type="match status" value="1"/>
</dbReference>
<protein>
    <submittedName>
        <fullName evidence="10">DNA translocase FtsK</fullName>
    </submittedName>
</protein>
<dbReference type="EMBL" id="JBHSBI010000002">
    <property type="protein sequence ID" value="MFC4006674.1"/>
    <property type="molecule type" value="Genomic_DNA"/>
</dbReference>
<dbReference type="RefSeq" id="WP_379526812.1">
    <property type="nucleotide sequence ID" value="NZ_JBHSBI010000002.1"/>
</dbReference>
<dbReference type="SUPFAM" id="SSF46785">
    <property type="entry name" value="Winged helix' DNA-binding domain"/>
    <property type="match status" value="1"/>
</dbReference>
<keyword evidence="8" id="KW-0472">Membrane</keyword>
<feature type="transmembrane region" description="Helical" evidence="8">
    <location>
        <begin position="170"/>
        <end position="191"/>
    </location>
</feature>
<dbReference type="PROSITE" id="PS50901">
    <property type="entry name" value="FTSK"/>
    <property type="match status" value="1"/>
</dbReference>
<feature type="region of interest" description="Disordered" evidence="7">
    <location>
        <begin position="256"/>
        <end position="372"/>
    </location>
</feature>
<reference evidence="11" key="1">
    <citation type="journal article" date="2019" name="Int. J. Syst. Evol. Microbiol.">
        <title>The Global Catalogue of Microorganisms (GCM) 10K type strain sequencing project: providing services to taxonomists for standard genome sequencing and annotation.</title>
        <authorList>
            <consortium name="The Broad Institute Genomics Platform"/>
            <consortium name="The Broad Institute Genome Sequencing Center for Infectious Disease"/>
            <person name="Wu L."/>
            <person name="Ma J."/>
        </authorList>
    </citation>
    <scope>NUCLEOTIDE SEQUENCE [LARGE SCALE GENOMIC DNA]</scope>
    <source>
        <strain evidence="11">TBRC 1276</strain>
    </source>
</reference>
<dbReference type="Proteomes" id="UP001595851">
    <property type="component" value="Unassembled WGS sequence"/>
</dbReference>
<dbReference type="InterPro" id="IPR002543">
    <property type="entry name" value="FtsK_dom"/>
</dbReference>
<feature type="region of interest" description="Disordered" evidence="7">
    <location>
        <begin position="31"/>
        <end position="73"/>
    </location>
</feature>
<dbReference type="InterPro" id="IPR050206">
    <property type="entry name" value="FtsK/SpoIIIE/SftA"/>
</dbReference>
<dbReference type="Pfam" id="PF09397">
    <property type="entry name" value="FtsK_gamma"/>
    <property type="match status" value="1"/>
</dbReference>
<evidence type="ECO:0000256" key="3">
    <source>
        <dbReference type="ARBA" id="ARBA00022840"/>
    </source>
</evidence>
<dbReference type="InterPro" id="IPR036390">
    <property type="entry name" value="WH_DNA-bd_sf"/>
</dbReference>
<feature type="compositionally biased region" description="Acidic residues" evidence="7">
    <location>
        <begin position="282"/>
        <end position="295"/>
    </location>
</feature>
<dbReference type="InterPro" id="IPR027417">
    <property type="entry name" value="P-loop_NTPase"/>
</dbReference>
<organism evidence="10 11">
    <name type="scientific">Nonomuraea purpurea</name>
    <dbReference type="NCBI Taxonomy" id="1849276"/>
    <lineage>
        <taxon>Bacteria</taxon>
        <taxon>Bacillati</taxon>
        <taxon>Actinomycetota</taxon>
        <taxon>Actinomycetes</taxon>
        <taxon>Streptosporangiales</taxon>
        <taxon>Streptosporangiaceae</taxon>
        <taxon>Nonomuraea</taxon>
    </lineage>
</organism>
<evidence type="ECO:0000313" key="10">
    <source>
        <dbReference type="EMBL" id="MFC4006674.1"/>
    </source>
</evidence>
<gene>
    <name evidence="10" type="ORF">ACFOY2_05545</name>
</gene>
<dbReference type="Gene3D" id="3.40.50.300">
    <property type="entry name" value="P-loop containing nucleotide triphosphate hydrolases"/>
    <property type="match status" value="1"/>
</dbReference>
<evidence type="ECO:0000256" key="8">
    <source>
        <dbReference type="SAM" id="Phobius"/>
    </source>
</evidence>
<keyword evidence="11" id="KW-1185">Reference proteome</keyword>
<keyword evidence="4" id="KW-0238">DNA-binding</keyword>
<proteinExistence type="inferred from homology"/>
<feature type="transmembrane region" description="Helical" evidence="8">
    <location>
        <begin position="223"/>
        <end position="247"/>
    </location>
</feature>
<evidence type="ECO:0000259" key="9">
    <source>
        <dbReference type="PROSITE" id="PS50901"/>
    </source>
</evidence>
<comment type="function">
    <text evidence="5">Essential cell division protein that coordinates cell division and chromosome segregation. The N-terminus is involved in assembly of the cell-division machinery. The C-terminus functions as a DNA motor that moves dsDNA in an ATP-dependent manner towards the dif recombination site, which is located within the replication terminus region. Required for activation of the Xer recombinase, allowing activation of chromosome unlinking by recombination.</text>
</comment>
<accession>A0ABV8G365</accession>
<evidence type="ECO:0000256" key="2">
    <source>
        <dbReference type="ARBA" id="ARBA00022741"/>
    </source>
</evidence>
<evidence type="ECO:0000256" key="5">
    <source>
        <dbReference type="ARBA" id="ARBA00024986"/>
    </source>
</evidence>
<keyword evidence="2 6" id="KW-0547">Nucleotide-binding</keyword>
<feature type="binding site" evidence="6">
    <location>
        <begin position="501"/>
        <end position="508"/>
    </location>
    <ligand>
        <name>ATP</name>
        <dbReference type="ChEBI" id="CHEBI:30616"/>
    </ligand>
</feature>
<feature type="compositionally biased region" description="Basic residues" evidence="7">
    <location>
        <begin position="51"/>
        <end position="68"/>
    </location>
</feature>
<dbReference type="PANTHER" id="PTHR22683">
    <property type="entry name" value="SPORULATION PROTEIN RELATED"/>
    <property type="match status" value="1"/>
</dbReference>
<dbReference type="Gene3D" id="3.30.980.40">
    <property type="match status" value="1"/>
</dbReference>
<name>A0ABV8G365_9ACTN</name>
<evidence type="ECO:0000256" key="7">
    <source>
        <dbReference type="SAM" id="MobiDB-lite"/>
    </source>
</evidence>
<feature type="compositionally biased region" description="Pro residues" evidence="7">
    <location>
        <begin position="320"/>
        <end position="331"/>
    </location>
</feature>
<evidence type="ECO:0000313" key="11">
    <source>
        <dbReference type="Proteomes" id="UP001595851"/>
    </source>
</evidence>
<dbReference type="InterPro" id="IPR018541">
    <property type="entry name" value="Ftsk_gamma"/>
</dbReference>
<sequence>MHRRAGRAVTTEVWVCRRACGGRAGLVRLDVERAGPMTSRRRTQPTPARKTTARKSATRRTTAPRRRSSNTDVGKLARSAYRALARGIGNLVRALGGPEDVDEARRHDSAALALFLAAAGMVAVQVIPVQFAVTPLAALFGTAGSRVLAPLLLAWMAVRVWRRPDDHRTTLRRGVGLTLILAAVLGLVHLAHGTPTVEGNAAAWQHLADAGGLVGLATSWPVLYVWAAVVVALLLVMTACGMALVVSRPLPWTATDRKRPAAKGKEAPRRTNVRYNPAPEPEVQDETAELEETAEEPPAQESAGPTPAPTSDAEEQAAPKPAPQPETPPAPQEEAKPQPVQEPEKPKPVYELPDLTPLKSGPAPKQRTRSNATVADAIGRVLEKFDIDAEVTGHVRGPQVTRYYVELGDGVKVEKVTGLLKNFQMACRNEHVRMLAPAPGKDAIGVEVPNLERDVVRLGDILRSAEAKARKHPLTVGLGKDVEGQPIVGNLAKTPHLLVAGATGSGKSVCVNGLICSVLTRATPKEVRMLLIDPKRVELAAYQGIPHLITPIVTNPRKAAEALDWVVGEMERRYDALSVHGFKHVDEFNKAAGSGKLKAADGTSIEPYSYLLVIVDELADLMMVAAKAVEDSIIRITQLARACGIHMVLATQRPEKKVVTGLIKANVPSRLAFAVASHRDSMIILDQTGAEDLIGEGDGLYMPMGTTQPIRIQSPLVTESEIAQIVAHCKQQGATAYHDVTPSAEPSKEPIDVDDDLDLLIQAAELIVTTQFGSTSMLQRKLRVGFAKAGRLMDLLESRNVVGPSEGSKAREVMVRPDDLPGLLADLRDC</sequence>
<feature type="transmembrane region" description="Helical" evidence="8">
    <location>
        <begin position="110"/>
        <end position="131"/>
    </location>
</feature>
<keyword evidence="3 6" id="KW-0067">ATP-binding</keyword>
<feature type="compositionally biased region" description="Basic and acidic residues" evidence="7">
    <location>
        <begin position="256"/>
        <end position="269"/>
    </location>
</feature>
<dbReference type="Pfam" id="PF17854">
    <property type="entry name" value="FtsK_alpha"/>
    <property type="match status" value="1"/>
</dbReference>
<dbReference type="Gene3D" id="1.10.10.10">
    <property type="entry name" value="Winged helix-like DNA-binding domain superfamily/Winged helix DNA-binding domain"/>
    <property type="match status" value="1"/>
</dbReference>
<feature type="transmembrane region" description="Helical" evidence="8">
    <location>
        <begin position="137"/>
        <end position="158"/>
    </location>
</feature>
<evidence type="ECO:0000256" key="4">
    <source>
        <dbReference type="ARBA" id="ARBA00023125"/>
    </source>
</evidence>
<dbReference type="InterPro" id="IPR041027">
    <property type="entry name" value="FtsK_alpha"/>
</dbReference>